<dbReference type="InterPro" id="IPR032710">
    <property type="entry name" value="NTF2-like_dom_sf"/>
</dbReference>
<feature type="domain" description="L,D-TPase catalytic" evidence="8">
    <location>
        <begin position="128"/>
        <end position="263"/>
    </location>
</feature>
<evidence type="ECO:0000259" key="8">
    <source>
        <dbReference type="PROSITE" id="PS52029"/>
    </source>
</evidence>
<dbReference type="UniPathway" id="UPA00219"/>
<dbReference type="Pfam" id="PF03734">
    <property type="entry name" value="YkuD"/>
    <property type="match status" value="1"/>
</dbReference>
<dbReference type="GO" id="GO:0016740">
    <property type="term" value="F:transferase activity"/>
    <property type="evidence" value="ECO:0007669"/>
    <property type="project" value="UniProtKB-KW"/>
</dbReference>
<evidence type="ECO:0000256" key="7">
    <source>
        <dbReference type="PROSITE-ProRule" id="PRU01373"/>
    </source>
</evidence>
<name>A0A450TWT1_9GAMM</name>
<dbReference type="GO" id="GO:0004180">
    <property type="term" value="F:carboxypeptidase activity"/>
    <property type="evidence" value="ECO:0007669"/>
    <property type="project" value="UniProtKB-ARBA"/>
</dbReference>
<organism evidence="9">
    <name type="scientific">Candidatus Kentrum sp. FM</name>
    <dbReference type="NCBI Taxonomy" id="2126340"/>
    <lineage>
        <taxon>Bacteria</taxon>
        <taxon>Pseudomonadati</taxon>
        <taxon>Pseudomonadota</taxon>
        <taxon>Gammaproteobacteria</taxon>
        <taxon>Candidatus Kentrum</taxon>
    </lineage>
</organism>
<dbReference type="GO" id="GO:0071555">
    <property type="term" value="P:cell wall organization"/>
    <property type="evidence" value="ECO:0007669"/>
    <property type="project" value="UniProtKB-UniRule"/>
</dbReference>
<keyword evidence="3" id="KW-0808">Transferase</keyword>
<dbReference type="GO" id="GO:0008360">
    <property type="term" value="P:regulation of cell shape"/>
    <property type="evidence" value="ECO:0007669"/>
    <property type="project" value="UniProtKB-UniRule"/>
</dbReference>
<dbReference type="CDD" id="cd16913">
    <property type="entry name" value="YkuD_like"/>
    <property type="match status" value="1"/>
</dbReference>
<evidence type="ECO:0000256" key="6">
    <source>
        <dbReference type="ARBA" id="ARBA00023316"/>
    </source>
</evidence>
<keyword evidence="5 7" id="KW-0573">Peptidoglycan synthesis</keyword>
<evidence type="ECO:0000313" key="9">
    <source>
        <dbReference type="EMBL" id="VFJ73504.1"/>
    </source>
</evidence>
<dbReference type="EMBL" id="CAADEZ010000726">
    <property type="protein sequence ID" value="VFJ73504.1"/>
    <property type="molecule type" value="Genomic_DNA"/>
</dbReference>
<dbReference type="InterPro" id="IPR038063">
    <property type="entry name" value="Transpep_catalytic_dom"/>
</dbReference>
<evidence type="ECO:0000256" key="1">
    <source>
        <dbReference type="ARBA" id="ARBA00004752"/>
    </source>
</evidence>
<evidence type="ECO:0000256" key="3">
    <source>
        <dbReference type="ARBA" id="ARBA00022679"/>
    </source>
</evidence>
<dbReference type="InterPro" id="IPR056203">
    <property type="entry name" value="Cds6_C"/>
</dbReference>
<keyword evidence="4 7" id="KW-0133">Cell shape</keyword>
<gene>
    <name evidence="9" type="ORF">BECKFM1743A_GA0114220_107261</name>
</gene>
<evidence type="ECO:0000256" key="4">
    <source>
        <dbReference type="ARBA" id="ARBA00022960"/>
    </source>
</evidence>
<evidence type="ECO:0000256" key="2">
    <source>
        <dbReference type="ARBA" id="ARBA00005992"/>
    </source>
</evidence>
<dbReference type="PANTHER" id="PTHR36699:SF1">
    <property type="entry name" value="L,D-TRANSPEPTIDASE YAFK-RELATED"/>
    <property type="match status" value="1"/>
</dbReference>
<dbReference type="SUPFAM" id="SSF54427">
    <property type="entry name" value="NTF2-like"/>
    <property type="match status" value="1"/>
</dbReference>
<protein>
    <submittedName>
        <fullName evidence="9">Murein L,D-transpeptidase YafK</fullName>
    </submittedName>
</protein>
<dbReference type="PANTHER" id="PTHR36699">
    <property type="entry name" value="LD-TRANSPEPTIDASE"/>
    <property type="match status" value="1"/>
</dbReference>
<dbReference type="AlphaFoldDB" id="A0A450TWT1"/>
<comment type="pathway">
    <text evidence="1 7">Cell wall biogenesis; peptidoglycan biosynthesis.</text>
</comment>
<accession>A0A450TWT1</accession>
<dbReference type="GO" id="GO:0009252">
    <property type="term" value="P:peptidoglycan biosynthetic process"/>
    <property type="evidence" value="ECO:0007669"/>
    <property type="project" value="UniProtKB-UniPathway"/>
</dbReference>
<comment type="similarity">
    <text evidence="2">Belongs to the YkuD family.</text>
</comment>
<reference evidence="9" key="1">
    <citation type="submission" date="2019-02" db="EMBL/GenBank/DDBJ databases">
        <authorList>
            <person name="Gruber-Vodicka R. H."/>
            <person name="Seah K. B. B."/>
        </authorList>
    </citation>
    <scope>NUCLEOTIDE SEQUENCE</scope>
    <source>
        <strain evidence="9">BECK_BZ163</strain>
    </source>
</reference>
<dbReference type="Gene3D" id="2.40.440.10">
    <property type="entry name" value="L,D-transpeptidase catalytic domain-like"/>
    <property type="match status" value="1"/>
</dbReference>
<evidence type="ECO:0000256" key="5">
    <source>
        <dbReference type="ARBA" id="ARBA00022984"/>
    </source>
</evidence>
<sequence length="400" mass="46250">MGATLMLDSHLDSPPSYVQYSAAPHPIEKILMDSLSAIREKRMDTALHGIETLIEKHPEFRLAQLIYGDLLLSKGHWITNLGNHPDAPQDKLLGLREEIHQRVKHYSYRPAPNTLPSYLIRPGKDLARLVIVDIDQSRLYVFEHHRGRIRLRGDYYASVGKNGFPKRSEGDQKTPIGLYVTTKGISSNKLPNRYGIAAFPVDYPNKWDKRLGRTGHGIWIHGVSPDTYSRPPRSSDGCIAVANQDLLSIKEILAVPNTPVIITEHISWTHQREIAIRRNRFEVQFDRWRRDWESRDNGRYAGHYARDFENETGDRASWLEHKRRVNAKKQYIEVSVSNLSILGYPGEPDIVQVTFDQDYRSSNYNLRSKKRQYWRKENDGKGNGVEEDGVWRIVYEDTLR</sequence>
<feature type="active site" description="Proton donor/acceptor" evidence="7">
    <location>
        <position position="221"/>
    </location>
</feature>
<keyword evidence="6 7" id="KW-0961">Cell wall biogenesis/degradation</keyword>
<feature type="active site" description="Nucleophile" evidence="7">
    <location>
        <position position="238"/>
    </location>
</feature>
<dbReference type="Pfam" id="PF24125">
    <property type="entry name" value="Cds6_C"/>
    <property type="match status" value="1"/>
</dbReference>
<dbReference type="SUPFAM" id="SSF141523">
    <property type="entry name" value="L,D-transpeptidase catalytic domain-like"/>
    <property type="match status" value="1"/>
</dbReference>
<proteinExistence type="inferred from homology"/>
<dbReference type="PROSITE" id="PS52029">
    <property type="entry name" value="LD_TPASE"/>
    <property type="match status" value="1"/>
</dbReference>
<dbReference type="InterPro" id="IPR005490">
    <property type="entry name" value="LD_TPept_cat_dom"/>
</dbReference>